<evidence type="ECO:0000256" key="8">
    <source>
        <dbReference type="RuleBase" id="RU363108"/>
    </source>
</evidence>
<accession>A0AAD8EJ32</accession>
<feature type="transmembrane region" description="Helical" evidence="8">
    <location>
        <begin position="249"/>
        <end position="270"/>
    </location>
</feature>
<evidence type="ECO:0000256" key="4">
    <source>
        <dbReference type="ARBA" id="ARBA00022989"/>
    </source>
</evidence>
<dbReference type="GO" id="GO:0005886">
    <property type="term" value="C:plasma membrane"/>
    <property type="evidence" value="ECO:0007669"/>
    <property type="project" value="UniProtKB-SubCell"/>
</dbReference>
<keyword evidence="7 8" id="KW-0807">Transducer</keyword>
<evidence type="ECO:0000256" key="3">
    <source>
        <dbReference type="ARBA" id="ARBA00022692"/>
    </source>
</evidence>
<dbReference type="GO" id="GO:0043025">
    <property type="term" value="C:neuronal cell body"/>
    <property type="evidence" value="ECO:0007669"/>
    <property type="project" value="TreeGrafter"/>
</dbReference>
<feature type="transmembrane region" description="Helical" evidence="8">
    <location>
        <begin position="41"/>
        <end position="61"/>
    </location>
</feature>
<feature type="transmembrane region" description="Helical" evidence="8">
    <location>
        <begin position="120"/>
        <end position="144"/>
    </location>
</feature>
<organism evidence="9 10">
    <name type="scientific">Diploptera punctata</name>
    <name type="common">Pacific beetle cockroach</name>
    <dbReference type="NCBI Taxonomy" id="6984"/>
    <lineage>
        <taxon>Eukaryota</taxon>
        <taxon>Metazoa</taxon>
        <taxon>Ecdysozoa</taxon>
        <taxon>Arthropoda</taxon>
        <taxon>Hexapoda</taxon>
        <taxon>Insecta</taxon>
        <taxon>Pterygota</taxon>
        <taxon>Neoptera</taxon>
        <taxon>Polyneoptera</taxon>
        <taxon>Dictyoptera</taxon>
        <taxon>Blattodea</taxon>
        <taxon>Blaberoidea</taxon>
        <taxon>Blaberidae</taxon>
        <taxon>Diplopterinae</taxon>
        <taxon>Diploptera</taxon>
    </lineage>
</organism>
<dbReference type="GO" id="GO:0050909">
    <property type="term" value="P:sensory perception of taste"/>
    <property type="evidence" value="ECO:0007669"/>
    <property type="project" value="InterPro"/>
</dbReference>
<feature type="transmembrane region" description="Helical" evidence="8">
    <location>
        <begin position="73"/>
        <end position="97"/>
    </location>
</feature>
<dbReference type="GO" id="GO:0030424">
    <property type="term" value="C:axon"/>
    <property type="evidence" value="ECO:0007669"/>
    <property type="project" value="TreeGrafter"/>
</dbReference>
<name>A0AAD8EJ32_DIPPU</name>
<feature type="non-terminal residue" evidence="9">
    <location>
        <position position="383"/>
    </location>
</feature>
<evidence type="ECO:0000256" key="1">
    <source>
        <dbReference type="ARBA" id="ARBA00004651"/>
    </source>
</evidence>
<dbReference type="EMBL" id="JASPKZ010003845">
    <property type="protein sequence ID" value="KAJ9592108.1"/>
    <property type="molecule type" value="Genomic_DNA"/>
</dbReference>
<comment type="function">
    <text evidence="8">Gustatory receptor which mediates acceptance or avoidance behavior, depending on its substrates.</text>
</comment>
<evidence type="ECO:0000313" key="9">
    <source>
        <dbReference type="EMBL" id="KAJ9592108.1"/>
    </source>
</evidence>
<dbReference type="GO" id="GO:0007635">
    <property type="term" value="P:chemosensory behavior"/>
    <property type="evidence" value="ECO:0007669"/>
    <property type="project" value="TreeGrafter"/>
</dbReference>
<protein>
    <recommendedName>
        <fullName evidence="8">Gustatory receptor</fullName>
    </recommendedName>
</protein>
<evidence type="ECO:0000313" key="10">
    <source>
        <dbReference type="Proteomes" id="UP001233999"/>
    </source>
</evidence>
<dbReference type="Proteomes" id="UP001233999">
    <property type="component" value="Unassembled WGS sequence"/>
</dbReference>
<keyword evidence="10" id="KW-1185">Reference proteome</keyword>
<dbReference type="Pfam" id="PF08395">
    <property type="entry name" value="7tm_7"/>
    <property type="match status" value="1"/>
</dbReference>
<dbReference type="GO" id="GO:0008049">
    <property type="term" value="P:male courtship behavior"/>
    <property type="evidence" value="ECO:0007669"/>
    <property type="project" value="TreeGrafter"/>
</dbReference>
<dbReference type="GO" id="GO:0007165">
    <property type="term" value="P:signal transduction"/>
    <property type="evidence" value="ECO:0007669"/>
    <property type="project" value="UniProtKB-KW"/>
</dbReference>
<dbReference type="PANTHER" id="PTHR21143">
    <property type="entry name" value="INVERTEBRATE GUSTATORY RECEPTOR"/>
    <property type="match status" value="1"/>
</dbReference>
<gene>
    <name evidence="9" type="ORF">L9F63_001336</name>
</gene>
<feature type="transmembrane region" description="Helical" evidence="8">
    <location>
        <begin position="156"/>
        <end position="177"/>
    </location>
</feature>
<sequence length="383" mass="44795">MEFVKYFKPFYYMTKVFGLAPYKIKNETVIDTTMLSNVSSLIWSIVLTATVLYFSIVSLVCEERYSIFEELDAVNKISALVHCGITATYLLLTNFVYRNKFKELFDNILNSDILLFSDVIIYQIAFFVIFVIIFSIDGIIWAIIESQRFHYEIGKRLITILNNATYLFYCNIVYVIWHRLKEINNNISRILNHIEINGINIFVPTTLSPVENIHSSSIIQQNDRSSNVLLMRHVYSAIKKLSKNVNSMFGLYILFESTYNFMAFVSHIYIGILNCYGKNIECKWLIYHLFAWILFYLIKQGTVCFLCNLSCSQTQELQENMQNILIHLKKSDLHRQVKLFSTQISRNEIVFSACGFYKLNLNLFYSYIASAVSFLIILIQFRN</sequence>
<reference evidence="9" key="2">
    <citation type="submission" date="2023-05" db="EMBL/GenBank/DDBJ databases">
        <authorList>
            <person name="Fouks B."/>
        </authorList>
    </citation>
    <scope>NUCLEOTIDE SEQUENCE</scope>
    <source>
        <strain evidence="9">Stay&amp;Tobe</strain>
        <tissue evidence="9">Testes</tissue>
    </source>
</reference>
<comment type="similarity">
    <text evidence="8">Belongs to the insect chemoreceptor superfamily. Gustatory receptor (GR) family.</text>
</comment>
<evidence type="ECO:0000256" key="7">
    <source>
        <dbReference type="ARBA" id="ARBA00023224"/>
    </source>
</evidence>
<reference evidence="9" key="1">
    <citation type="journal article" date="2023" name="IScience">
        <title>Live-bearing cockroach genome reveals convergent evolutionary mechanisms linked to viviparity in insects and beyond.</title>
        <authorList>
            <person name="Fouks B."/>
            <person name="Harrison M.C."/>
            <person name="Mikhailova A.A."/>
            <person name="Marchal E."/>
            <person name="English S."/>
            <person name="Carruthers M."/>
            <person name="Jennings E.C."/>
            <person name="Chiamaka E.L."/>
            <person name="Frigard R.A."/>
            <person name="Pippel M."/>
            <person name="Attardo G.M."/>
            <person name="Benoit J.B."/>
            <person name="Bornberg-Bauer E."/>
            <person name="Tobe S.S."/>
        </authorList>
    </citation>
    <scope>NUCLEOTIDE SEQUENCE</scope>
    <source>
        <strain evidence="9">Stay&amp;Tobe</strain>
    </source>
</reference>
<evidence type="ECO:0000256" key="6">
    <source>
        <dbReference type="ARBA" id="ARBA00023170"/>
    </source>
</evidence>
<dbReference type="PANTHER" id="PTHR21143:SF134">
    <property type="entry name" value="GUSTATORY RECEPTOR"/>
    <property type="match status" value="1"/>
</dbReference>
<evidence type="ECO:0000256" key="2">
    <source>
        <dbReference type="ARBA" id="ARBA00022475"/>
    </source>
</evidence>
<proteinExistence type="inferred from homology"/>
<comment type="caution">
    <text evidence="9">The sequence shown here is derived from an EMBL/GenBank/DDBJ whole genome shotgun (WGS) entry which is preliminary data.</text>
</comment>
<evidence type="ECO:0000256" key="5">
    <source>
        <dbReference type="ARBA" id="ARBA00023136"/>
    </source>
</evidence>
<keyword evidence="3 8" id="KW-0812">Transmembrane</keyword>
<comment type="subcellular location">
    <subcellularLocation>
        <location evidence="1 8">Cell membrane</location>
        <topology evidence="1 8">Multi-pass membrane protein</topology>
    </subcellularLocation>
</comment>
<keyword evidence="4 8" id="KW-1133">Transmembrane helix</keyword>
<dbReference type="GO" id="GO:0030425">
    <property type="term" value="C:dendrite"/>
    <property type="evidence" value="ECO:0007669"/>
    <property type="project" value="TreeGrafter"/>
</dbReference>
<keyword evidence="5 8" id="KW-0472">Membrane</keyword>
<dbReference type="AlphaFoldDB" id="A0AAD8EJ32"/>
<keyword evidence="2 8" id="KW-1003">Cell membrane</keyword>
<feature type="transmembrane region" description="Helical" evidence="8">
    <location>
        <begin position="364"/>
        <end position="381"/>
    </location>
</feature>
<feature type="transmembrane region" description="Helical" evidence="8">
    <location>
        <begin position="282"/>
        <end position="298"/>
    </location>
</feature>
<keyword evidence="6 8" id="KW-0675">Receptor</keyword>
<dbReference type="InterPro" id="IPR013604">
    <property type="entry name" value="7TM_chemorcpt"/>
</dbReference>